<reference evidence="2" key="2">
    <citation type="submission" date="2020-05" db="UniProtKB">
        <authorList>
            <consortium name="EnsemblMetazoa"/>
        </authorList>
    </citation>
    <scope>IDENTIFICATION</scope>
    <source>
        <strain evidence="2">A-37</strain>
    </source>
</reference>
<sequence length="152" mass="16837">MQSVQVQQQQGRAAATSAARRPRSLTAPSRRLARYHRKEEIVISSRRPTGAAVVVARDPRSIHRRRRHFGVIWPHRQPKEKSEWVPAISFGTFTELTQTSCVSSPIAIAVGLMFYGLSVAISATLTDADIGFPEFIIHFVSRKTGIKNGGSD</sequence>
<protein>
    <submittedName>
        <fullName evidence="2">Uncharacterized protein</fullName>
    </submittedName>
</protein>
<evidence type="ECO:0000313" key="2">
    <source>
        <dbReference type="EnsemblMetazoa" id="ACUA028355-PA"/>
    </source>
</evidence>
<name>A0A182MX09_9DIPT</name>
<dbReference type="EnsemblMetazoa" id="ACUA028355-RA">
    <property type="protein sequence ID" value="ACUA028355-PA"/>
    <property type="gene ID" value="ACUA028355"/>
</dbReference>
<dbReference type="Proteomes" id="UP000075883">
    <property type="component" value="Unassembled WGS sequence"/>
</dbReference>
<evidence type="ECO:0000256" key="1">
    <source>
        <dbReference type="SAM" id="MobiDB-lite"/>
    </source>
</evidence>
<accession>A0A182MX09</accession>
<reference evidence="3" key="1">
    <citation type="submission" date="2013-09" db="EMBL/GenBank/DDBJ databases">
        <title>The Genome Sequence of Anopheles culicifacies species A.</title>
        <authorList>
            <consortium name="The Broad Institute Genomics Platform"/>
            <person name="Neafsey D.E."/>
            <person name="Besansky N."/>
            <person name="Howell P."/>
            <person name="Walton C."/>
            <person name="Young S.K."/>
            <person name="Zeng Q."/>
            <person name="Gargeya S."/>
            <person name="Fitzgerald M."/>
            <person name="Haas B."/>
            <person name="Abouelleil A."/>
            <person name="Allen A.W."/>
            <person name="Alvarado L."/>
            <person name="Arachchi H.M."/>
            <person name="Berlin A.M."/>
            <person name="Chapman S.B."/>
            <person name="Gainer-Dewar J."/>
            <person name="Goldberg J."/>
            <person name="Griggs A."/>
            <person name="Gujja S."/>
            <person name="Hansen M."/>
            <person name="Howarth C."/>
            <person name="Imamovic A."/>
            <person name="Ireland A."/>
            <person name="Larimer J."/>
            <person name="McCowan C."/>
            <person name="Murphy C."/>
            <person name="Pearson M."/>
            <person name="Poon T.W."/>
            <person name="Priest M."/>
            <person name="Roberts A."/>
            <person name="Saif S."/>
            <person name="Shea T."/>
            <person name="Sisk P."/>
            <person name="Sykes S."/>
            <person name="Wortman J."/>
            <person name="Nusbaum C."/>
            <person name="Birren B."/>
        </authorList>
    </citation>
    <scope>NUCLEOTIDE SEQUENCE [LARGE SCALE GENOMIC DNA]</scope>
    <source>
        <strain evidence="3">A-37</strain>
    </source>
</reference>
<dbReference type="VEuPathDB" id="VectorBase:ACUA028355"/>
<dbReference type="AlphaFoldDB" id="A0A182MX09"/>
<evidence type="ECO:0000313" key="3">
    <source>
        <dbReference type="Proteomes" id="UP000075883"/>
    </source>
</evidence>
<organism evidence="2 3">
    <name type="scientific">Anopheles culicifacies</name>
    <dbReference type="NCBI Taxonomy" id="139723"/>
    <lineage>
        <taxon>Eukaryota</taxon>
        <taxon>Metazoa</taxon>
        <taxon>Ecdysozoa</taxon>
        <taxon>Arthropoda</taxon>
        <taxon>Hexapoda</taxon>
        <taxon>Insecta</taxon>
        <taxon>Pterygota</taxon>
        <taxon>Neoptera</taxon>
        <taxon>Endopterygota</taxon>
        <taxon>Diptera</taxon>
        <taxon>Nematocera</taxon>
        <taxon>Culicoidea</taxon>
        <taxon>Culicidae</taxon>
        <taxon>Anophelinae</taxon>
        <taxon>Anopheles</taxon>
        <taxon>culicifacies species complex</taxon>
    </lineage>
</organism>
<keyword evidence="3" id="KW-1185">Reference proteome</keyword>
<feature type="region of interest" description="Disordered" evidence="1">
    <location>
        <begin position="1"/>
        <end position="28"/>
    </location>
</feature>
<dbReference type="EMBL" id="AXCM01009185">
    <property type="status" value="NOT_ANNOTATED_CDS"/>
    <property type="molecule type" value="Genomic_DNA"/>
</dbReference>
<proteinExistence type="predicted"/>